<dbReference type="RefSeq" id="WP_088247096.1">
    <property type="nucleotide sequence ID" value="NZ_BNAM01000013.1"/>
</dbReference>
<gene>
    <name evidence="1" type="ORF">CBQ26_02890</name>
</gene>
<organism evidence="1 2">
    <name type="scientific">Deinococcus indicus</name>
    <dbReference type="NCBI Taxonomy" id="223556"/>
    <lineage>
        <taxon>Bacteria</taxon>
        <taxon>Thermotogati</taxon>
        <taxon>Deinococcota</taxon>
        <taxon>Deinococci</taxon>
        <taxon>Deinococcales</taxon>
        <taxon>Deinococcaceae</taxon>
        <taxon>Deinococcus</taxon>
    </lineage>
</organism>
<proteinExistence type="predicted"/>
<evidence type="ECO:0000313" key="2">
    <source>
        <dbReference type="Proteomes" id="UP000197208"/>
    </source>
</evidence>
<dbReference type="OrthoDB" id="72302at2"/>
<evidence type="ECO:0000313" key="1">
    <source>
        <dbReference type="EMBL" id="OWL97267.1"/>
    </source>
</evidence>
<name>A0A246BNK9_9DEIO</name>
<dbReference type="EMBL" id="NHMK01000009">
    <property type="protein sequence ID" value="OWL97267.1"/>
    <property type="molecule type" value="Genomic_DNA"/>
</dbReference>
<keyword evidence="2" id="KW-1185">Reference proteome</keyword>
<sequence>MPATAPHFPCEEALRELADGQGDVRRCVQTLTPLLFALADHLELPEHAREQAVGDALKDICEHCAQWPRTRLPAQVWVLAMARRRFRHGHAA</sequence>
<comment type="caution">
    <text evidence="1">The sequence shown here is derived from an EMBL/GenBank/DDBJ whole genome shotgun (WGS) entry which is preliminary data.</text>
</comment>
<protein>
    <submittedName>
        <fullName evidence="1">Uncharacterized protein</fullName>
    </submittedName>
</protein>
<reference evidence="1 2" key="1">
    <citation type="submission" date="2017-05" db="EMBL/GenBank/DDBJ databases">
        <title>De novo genome assembly of Deniococcus indicus strain DR1.</title>
        <authorList>
            <person name="Chauhan D."/>
            <person name="Yennamalli R.M."/>
            <person name="Priyadarshini R."/>
        </authorList>
    </citation>
    <scope>NUCLEOTIDE SEQUENCE [LARGE SCALE GENOMIC DNA]</scope>
    <source>
        <strain evidence="1 2">DR1</strain>
    </source>
</reference>
<dbReference type="AlphaFoldDB" id="A0A246BNK9"/>
<accession>A0A246BNK9</accession>
<dbReference type="Proteomes" id="UP000197208">
    <property type="component" value="Unassembled WGS sequence"/>
</dbReference>